<evidence type="ECO:0000256" key="23">
    <source>
        <dbReference type="PROSITE-ProRule" id="PRU00302"/>
    </source>
</evidence>
<evidence type="ECO:0000259" key="25">
    <source>
        <dbReference type="PROSITE" id="PS50923"/>
    </source>
</evidence>
<evidence type="ECO:0000256" key="18">
    <source>
        <dbReference type="ARBA" id="ARBA00023298"/>
    </source>
</evidence>
<dbReference type="PROSITE" id="PS00279">
    <property type="entry name" value="MACPF_1"/>
    <property type="match status" value="1"/>
</dbReference>
<dbReference type="GO" id="GO:0031640">
    <property type="term" value="P:killing of cells of another organism"/>
    <property type="evidence" value="ECO:0007669"/>
    <property type="project" value="UniProtKB-KW"/>
</dbReference>
<dbReference type="InterPro" id="IPR035976">
    <property type="entry name" value="Sushi/SCR/CCP_sf"/>
</dbReference>
<evidence type="ECO:0000313" key="27">
    <source>
        <dbReference type="EMBL" id="EGV92855.1"/>
    </source>
</evidence>
<feature type="compositionally biased region" description="Polar residues" evidence="24">
    <location>
        <begin position="635"/>
        <end position="644"/>
    </location>
</feature>
<dbReference type="Pfam" id="PF00084">
    <property type="entry name" value="Sushi"/>
    <property type="match status" value="2"/>
</dbReference>
<feature type="compositionally biased region" description="Polar residues" evidence="24">
    <location>
        <begin position="609"/>
        <end position="624"/>
    </location>
</feature>
<dbReference type="InterPro" id="IPR000436">
    <property type="entry name" value="Sushi_SCR_CCP_dom"/>
</dbReference>
<feature type="disulfide bond" evidence="22">
    <location>
        <begin position="789"/>
        <end position="807"/>
    </location>
</feature>
<dbReference type="Gene3D" id="2.10.70.10">
    <property type="entry name" value="Complement Module, domain 1"/>
    <property type="match status" value="2"/>
</dbReference>
<dbReference type="PROSITE" id="PS50068">
    <property type="entry name" value="LDLRA_2"/>
    <property type="match status" value="1"/>
</dbReference>
<dbReference type="Pfam" id="PF25496">
    <property type="entry name" value="URGCP"/>
    <property type="match status" value="1"/>
</dbReference>
<dbReference type="EMBL" id="JH000378">
    <property type="protein sequence ID" value="EGV92855.1"/>
    <property type="molecule type" value="Genomic_DNA"/>
</dbReference>
<evidence type="ECO:0000256" key="19">
    <source>
        <dbReference type="ARBA" id="ARBA00073222"/>
    </source>
</evidence>
<protein>
    <recommendedName>
        <fullName evidence="19">Complement component C7</fullName>
    </recommendedName>
</protein>
<feature type="disulfide bond" evidence="23">
    <location>
        <begin position="1298"/>
        <end position="1325"/>
    </location>
</feature>
<dbReference type="PROSITE" id="PS50092">
    <property type="entry name" value="TSP1"/>
    <property type="match status" value="1"/>
</dbReference>
<keyword evidence="10" id="KW-0677">Repeat</keyword>
<dbReference type="InterPro" id="IPR052685">
    <property type="entry name" value="Apoptosis_Repressor_CARD"/>
</dbReference>
<keyword evidence="16 23" id="KW-1015">Disulfide bond</keyword>
<dbReference type="Pfam" id="PF18434">
    <property type="entry name" value="Kazal_3"/>
    <property type="match status" value="1"/>
</dbReference>
<dbReference type="SUPFAM" id="SSF57535">
    <property type="entry name" value="Complement control module/SCR domain"/>
    <property type="match status" value="2"/>
</dbReference>
<keyword evidence="15" id="KW-0472">Membrane</keyword>
<dbReference type="PANTHER" id="PTHR22797:SF36">
    <property type="entry name" value="CASPASE RECRUITMENT DOMAIN-CONTAINING PROTEIN 6"/>
    <property type="match status" value="1"/>
</dbReference>
<dbReference type="PROSITE" id="PS01209">
    <property type="entry name" value="LDLRA_1"/>
    <property type="match status" value="1"/>
</dbReference>
<dbReference type="SUPFAM" id="SSF57424">
    <property type="entry name" value="LDL receptor-like module"/>
    <property type="match status" value="1"/>
</dbReference>
<feature type="domain" description="Sushi" evidence="25">
    <location>
        <begin position="1268"/>
        <end position="1327"/>
    </location>
</feature>
<dbReference type="InterPro" id="IPR036055">
    <property type="entry name" value="LDL_receptor-like_sf"/>
</dbReference>
<keyword evidence="5" id="KW-0245">EGF-like domain</keyword>
<dbReference type="Gene3D" id="2.20.100.10">
    <property type="entry name" value="Thrombospondin type-1 (TSP1) repeat"/>
    <property type="match status" value="1"/>
</dbReference>
<feature type="region of interest" description="Disordered" evidence="24">
    <location>
        <begin position="393"/>
        <end position="440"/>
    </location>
</feature>
<dbReference type="GO" id="GO:0006958">
    <property type="term" value="P:complement activation, classical pathway"/>
    <property type="evidence" value="ECO:0007669"/>
    <property type="project" value="UniProtKB-KW"/>
</dbReference>
<dbReference type="SMART" id="SM00209">
    <property type="entry name" value="TSP1"/>
    <property type="match status" value="2"/>
</dbReference>
<dbReference type="GO" id="GO:0005579">
    <property type="term" value="C:membrane attack complex"/>
    <property type="evidence" value="ECO:0007669"/>
    <property type="project" value="UniProtKB-KW"/>
</dbReference>
<evidence type="ECO:0000256" key="4">
    <source>
        <dbReference type="ARBA" id="ARBA00022525"/>
    </source>
</evidence>
<evidence type="ECO:0000256" key="24">
    <source>
        <dbReference type="SAM" id="MobiDB-lite"/>
    </source>
</evidence>
<keyword evidence="11" id="KW-0204">Cytolysis</keyword>
<reference evidence="28" key="1">
    <citation type="journal article" date="2011" name="Nat. Biotechnol.">
        <title>The genomic sequence of the Chinese hamster ovary (CHO)-K1 cell line.</title>
        <authorList>
            <person name="Xu X."/>
            <person name="Nagarajan H."/>
            <person name="Lewis N.E."/>
            <person name="Pan S."/>
            <person name="Cai Z."/>
            <person name="Liu X."/>
            <person name="Chen W."/>
            <person name="Xie M."/>
            <person name="Wang W."/>
            <person name="Hammond S."/>
            <person name="Andersen M.R."/>
            <person name="Neff N."/>
            <person name="Passarelli B."/>
            <person name="Koh W."/>
            <person name="Fan H.C."/>
            <person name="Wang J."/>
            <person name="Gui Y."/>
            <person name="Lee K.H."/>
            <person name="Betenbaugh M.J."/>
            <person name="Quake S.R."/>
            <person name="Famili I."/>
            <person name="Palsson B.O."/>
            <person name="Wang J."/>
        </authorList>
    </citation>
    <scope>NUCLEOTIDE SEQUENCE [LARGE SCALE GENOMIC DNA]</scope>
    <source>
        <strain evidence="28">CHO K1 cell line</strain>
    </source>
</reference>
<dbReference type="STRING" id="10029.G3HHG3"/>
<evidence type="ECO:0000256" key="12">
    <source>
        <dbReference type="ARBA" id="ARBA00022859"/>
    </source>
</evidence>
<keyword evidence="4" id="KW-0964">Secreted</keyword>
<evidence type="ECO:0000256" key="8">
    <source>
        <dbReference type="ARBA" id="ARBA00022659"/>
    </source>
</evidence>
<dbReference type="InterPro" id="IPR003884">
    <property type="entry name" value="FacI_MAC"/>
</dbReference>
<dbReference type="InterPro" id="IPR057365">
    <property type="entry name" value="URGCP"/>
</dbReference>
<dbReference type="PRINTS" id="PR00764">
    <property type="entry name" value="COMPLEMENTC9"/>
</dbReference>
<evidence type="ECO:0000256" key="15">
    <source>
        <dbReference type="ARBA" id="ARBA00023136"/>
    </source>
</evidence>
<evidence type="ECO:0000256" key="3">
    <source>
        <dbReference type="ARBA" id="ARBA00009214"/>
    </source>
</evidence>
<feature type="compositionally biased region" description="Polar residues" evidence="24">
    <location>
        <begin position="406"/>
        <end position="418"/>
    </location>
</feature>
<proteinExistence type="inferred from homology"/>
<keyword evidence="13" id="KW-0180">Complement pathway</keyword>
<comment type="similarity">
    <text evidence="3">Belongs to the complement C6/C7/C8/C9 family.</text>
</comment>
<dbReference type="InterPro" id="IPR001862">
    <property type="entry name" value="MAC_perforin"/>
</dbReference>
<keyword evidence="14" id="KW-0473">Membrane attack complex</keyword>
<comment type="caution">
    <text evidence="23">Lacks conserved residue(s) required for the propagation of feature annotation.</text>
</comment>
<evidence type="ECO:0000256" key="5">
    <source>
        <dbReference type="ARBA" id="ARBA00022536"/>
    </source>
</evidence>
<dbReference type="SMART" id="SM00457">
    <property type="entry name" value="MACPF"/>
    <property type="match status" value="1"/>
</dbReference>
<accession>G3HHG3</accession>
<dbReference type="InterPro" id="IPR002172">
    <property type="entry name" value="LDrepeatLR_classA_rpt"/>
</dbReference>
<evidence type="ECO:0000256" key="7">
    <source>
        <dbReference type="ARBA" id="ARBA00022588"/>
    </source>
</evidence>
<dbReference type="PaxDb" id="10029-XP_007609050.1"/>
<dbReference type="PRINTS" id="PR01705">
    <property type="entry name" value="TSP1REPEAT"/>
</dbReference>
<keyword evidence="18" id="KW-1053">Target membrane</keyword>
<dbReference type="InterPro" id="IPR040729">
    <property type="entry name" value="Kazal_3"/>
</dbReference>
<keyword evidence="12" id="KW-0391">Immunity</keyword>
<comment type="subunit">
    <text evidence="21">Monomer or dimer; as a C5b-7 complex it can also form multimeric rosettes. Component of the membrane attack complex (MAC), composed of complement C5b, C6, C7, C8A, C8B, C8G and multiple copies of the pore-forming subunit C9.</text>
</comment>
<comment type="function">
    <text evidence="20">Component of the membrane attack complex (MAC), a multiprotein complex activated by the complement cascade, which inserts into a target cell membrane and forms a pore, leading to target cell membrane rupture and cell lysis. The MAC is initiated by proteolytic cleavage of C5 into complement C5b in response to the classical, alternative, lectin and GZMK complement pathways. The complement pathways consist in a cascade of proteins that leads to phagocytosis and breakdown of pathogens and signaling that strengthens the adaptive immune system. C7 serves as a membrane anchor. During MAC assembly, associates with C5b and C6 to form the C5b-7 complex, a key lipophilic precursor of the MAC complex, which associates with the outer leaflet and reduces the energy for membrane bending.</text>
</comment>
<keyword evidence="8 23" id="KW-0768">Sushi</keyword>
<dbReference type="InterPro" id="IPR036383">
    <property type="entry name" value="TSP1_rpt_sf"/>
</dbReference>
<evidence type="ECO:0000256" key="1">
    <source>
        <dbReference type="ARBA" id="ARBA00004175"/>
    </source>
</evidence>
<feature type="compositionally biased region" description="Low complexity" evidence="24">
    <location>
        <begin position="655"/>
        <end position="665"/>
    </location>
</feature>
<evidence type="ECO:0000256" key="10">
    <source>
        <dbReference type="ARBA" id="ARBA00022737"/>
    </source>
</evidence>
<keyword evidence="7" id="KW-0399">Innate immunity</keyword>
<dbReference type="CDD" id="cd00112">
    <property type="entry name" value="LDLa"/>
    <property type="match status" value="1"/>
</dbReference>
<dbReference type="InterPro" id="IPR023415">
    <property type="entry name" value="LDLR_class-A_CS"/>
</dbReference>
<dbReference type="InParanoid" id="G3HHG3"/>
<feature type="domain" description="MACPF" evidence="26">
    <location>
        <begin position="822"/>
        <end position="1155"/>
    </location>
</feature>
<dbReference type="FunFam" id="2.20.100.10:FF:000001">
    <property type="entry name" value="semaphorin-5A isoform X1"/>
    <property type="match status" value="1"/>
</dbReference>
<dbReference type="SMART" id="SM00192">
    <property type="entry name" value="LDLa"/>
    <property type="match status" value="1"/>
</dbReference>
<dbReference type="InterPro" id="IPR000884">
    <property type="entry name" value="TSP1_rpt"/>
</dbReference>
<dbReference type="InterPro" id="IPR020864">
    <property type="entry name" value="MACPF"/>
</dbReference>
<name>G3HHG3_CRIGR</name>
<dbReference type="Gene3D" id="4.10.400.10">
    <property type="entry name" value="Low-density Lipoprotein Receptor"/>
    <property type="match status" value="1"/>
</dbReference>
<evidence type="ECO:0000256" key="17">
    <source>
        <dbReference type="ARBA" id="ARBA00023180"/>
    </source>
</evidence>
<evidence type="ECO:0000256" key="2">
    <source>
        <dbReference type="ARBA" id="ARBA00004613"/>
    </source>
</evidence>
<dbReference type="PANTHER" id="PTHR22797">
    <property type="entry name" value="CARD6/NUCLEOLAR PROTEIN 3"/>
    <property type="match status" value="1"/>
</dbReference>
<dbReference type="SMART" id="SM00032">
    <property type="entry name" value="CCP"/>
    <property type="match status" value="2"/>
</dbReference>
<sequence>MSTLCITERKRVFHHVLSCLNMDRSRKLLPEFVKQFSIDRGSEWTPSTLGDLAWNFLMKVQALDLTARDFILRPKMVDEVSKGELLAGIENLEIEDIQTMDPLDVLCASMLCSDTSLQREVMSNMYHCQFALPLLLPDAENNKSILMLGAMKDLKPYPVQSSGGSPRETEKFLISMKMPVVSFVRLGPCSLSKSKILNTLLSSSQQKPHKIFLHQDFSVPMLPRQISGGLVEVAWCFPDNKELKETPPVFQKPVAVANLHGDLESFWIQFGFLVEVSSAVFFFTDCLGEKEWDLLRFLGEDAFERCYFVLSPQAKESKEAQIFQRILGLKPSQLLFWEVEEAGDRRKMMEALQAALQEVTSSSLRCVSLEDMASLARELGIQVDQDFGITQDIQDSPRMTDDENQQIRSQTKSPSESRAQVPIREPGAQHEDSQSSQNLHQTPVLVLHPVRPWPLPTTFGSNFYHVSLKAPWVLSSHFGSQQRAKWFYPLPHQNTRVHSGGKSFGNQHFQPWRFYSGQRFMKFSGASRGYHSSGTFGRSQRQTSRVQTLPESLQAERTLQRPGTVVSPVGHSHSPGLQATKAARNPQPVKAYAQRMHPSGVTRKPMRAVSQTKYPHSPSCQPTGAVQEGKVSVPHQGSQQMTKGRSSDPAFQAGSQSMSGSKLSSTFQFSSHQPKFQVKHVEPEPIQSSQKKNSHSQPSQVKPPHPQSSQAKSPHPHPSQAKPPHSQPSQDKPPHSQPSQAKSSTRRRLIAVYGQYGGHPCVGSAFQTQSCNPELGCPTEEGCGERFRCFSGQCISRSLVCNGDSDCEEDSADEDRCEDAESRPSCDIDKPPPNIELTGNGYNALTGQFRNRVLNTKSFGGQCRKVFSGDGKDFYRLSGNILSYTFQVKINNDFDYEFYNSSWSYIKHTSREHKSSSSSRILFFSSSSDHNSHNSKTKEIYMKKSYKLLVVRNSVEVAQFINNNPEFLQLAEPFWKELSHLPTLYDYSAYRRLIDQYGTHYLQSGALGGEYKVLFYVDSGYSKHSGFGSNKGKGCSSSDLQSFFVATSDKRCKELDEAFKSASGSQSRKLQGEPFVRGGGPGFVSDLSFLELDNPAGNKQRYSSWAESVTHLPQVIKQKLMPLYELVKEVPCASVKRLYLKRALEEYLDEFDPCHCQPCQNGGLAIVVGTECQCHCKPYTFGMACEQGVLVGNQAGGVDGGWSCWSSWGPCVQGKKSRSRECNNPQPSAGGKACIGETTESRQCEDQDLENLRLLEPHCFHLSLVPKGFCPPPPALKDGFVQDEGTMFPVGKNIVYACNEGYFLIGDPVARCGEELQWLVGEMHCQKIACALPVLMNGMQSHPQKLLYKVGEKVTLSCAAGMSLEGPSTFLCGSSLKWSPEVKNAQCVQKAQNSKCVCREASECQEAGYSICVDVNGKEETMSECEAGVLRCRGQSISITAIKPCAEEAQ</sequence>
<evidence type="ECO:0000259" key="26">
    <source>
        <dbReference type="PROSITE" id="PS51412"/>
    </source>
</evidence>
<dbReference type="SUPFAM" id="SSF82895">
    <property type="entry name" value="TSP-1 type 1 repeat"/>
    <property type="match status" value="1"/>
</dbReference>
<feature type="compositionally biased region" description="Polar residues" evidence="24">
    <location>
        <begin position="686"/>
        <end position="700"/>
    </location>
</feature>
<dbReference type="GO" id="GO:0044218">
    <property type="term" value="C:other organism cell membrane"/>
    <property type="evidence" value="ECO:0007669"/>
    <property type="project" value="UniProtKB-KW"/>
</dbReference>
<dbReference type="FunFam" id="4.10.400.10:FF:000099">
    <property type="entry name" value="Complement component C7"/>
    <property type="match status" value="1"/>
</dbReference>
<evidence type="ECO:0000256" key="16">
    <source>
        <dbReference type="ARBA" id="ARBA00023157"/>
    </source>
</evidence>
<dbReference type="PROSITE" id="PS50923">
    <property type="entry name" value="SUSHI"/>
    <property type="match status" value="2"/>
</dbReference>
<dbReference type="PROSITE" id="PS51412">
    <property type="entry name" value="MACPF_2"/>
    <property type="match status" value="1"/>
</dbReference>
<evidence type="ECO:0000256" key="11">
    <source>
        <dbReference type="ARBA" id="ARBA00022852"/>
    </source>
</evidence>
<keyword evidence="17" id="KW-0325">Glycoprotein</keyword>
<evidence type="ECO:0000256" key="20">
    <source>
        <dbReference type="ARBA" id="ARBA00093281"/>
    </source>
</evidence>
<comment type="subcellular location">
    <subcellularLocation>
        <location evidence="2">Secreted</location>
    </subcellularLocation>
    <subcellularLocation>
        <location evidence="1">Target cell membrane</location>
    </subcellularLocation>
</comment>
<dbReference type="GO" id="GO:0005576">
    <property type="term" value="C:extracellular region"/>
    <property type="evidence" value="ECO:0007669"/>
    <property type="project" value="UniProtKB-SubCell"/>
</dbReference>
<dbReference type="Gene3D" id="3.30.60.30">
    <property type="match status" value="1"/>
</dbReference>
<feature type="domain" description="Sushi" evidence="25">
    <location>
        <begin position="1328"/>
        <end position="1389"/>
    </location>
</feature>
<gene>
    <name evidence="27" type="ORF">I79_010066</name>
</gene>
<evidence type="ECO:0000313" key="28">
    <source>
        <dbReference type="Proteomes" id="UP000001075"/>
    </source>
</evidence>
<keyword evidence="9" id="KW-0732">Signal</keyword>
<evidence type="ECO:0000256" key="21">
    <source>
        <dbReference type="ARBA" id="ARBA00093478"/>
    </source>
</evidence>
<dbReference type="InterPro" id="IPR020863">
    <property type="entry name" value="MACPF_CS"/>
</dbReference>
<dbReference type="Pfam" id="PF01823">
    <property type="entry name" value="MACPF"/>
    <property type="match status" value="1"/>
</dbReference>
<dbReference type="GO" id="GO:0045087">
    <property type="term" value="P:innate immune response"/>
    <property type="evidence" value="ECO:0007669"/>
    <property type="project" value="UniProtKB-KW"/>
</dbReference>
<evidence type="ECO:0000256" key="22">
    <source>
        <dbReference type="PROSITE-ProRule" id="PRU00124"/>
    </source>
</evidence>
<feature type="region of interest" description="Disordered" evidence="24">
    <location>
        <begin position="557"/>
        <end position="746"/>
    </location>
</feature>
<evidence type="ECO:0000256" key="6">
    <source>
        <dbReference type="ARBA" id="ARBA00022537"/>
    </source>
</evidence>
<dbReference type="SMART" id="SM00057">
    <property type="entry name" value="FIMAC"/>
    <property type="match status" value="1"/>
</dbReference>
<evidence type="ECO:0000256" key="9">
    <source>
        <dbReference type="ARBA" id="ARBA00022729"/>
    </source>
</evidence>
<dbReference type="eggNOG" id="ENOG502SDCX">
    <property type="taxonomic scope" value="Eukaryota"/>
</dbReference>
<evidence type="ECO:0000256" key="13">
    <source>
        <dbReference type="ARBA" id="ARBA00022875"/>
    </source>
</evidence>
<evidence type="ECO:0000256" key="14">
    <source>
        <dbReference type="ARBA" id="ARBA00023058"/>
    </source>
</evidence>
<keyword evidence="6" id="KW-1052">Target cell membrane</keyword>
<dbReference type="CDD" id="cd00033">
    <property type="entry name" value="CCP"/>
    <property type="match status" value="2"/>
</dbReference>
<dbReference type="Proteomes" id="UP000001075">
    <property type="component" value="Unassembled WGS sequence"/>
</dbReference>
<dbReference type="Pfam" id="PF00057">
    <property type="entry name" value="Ldl_recept_a"/>
    <property type="match status" value="1"/>
</dbReference>
<organism evidence="27 28">
    <name type="scientific">Cricetulus griseus</name>
    <name type="common">Chinese hamster</name>
    <name type="synonym">Cricetulus barabensis griseus</name>
    <dbReference type="NCBI Taxonomy" id="10029"/>
    <lineage>
        <taxon>Eukaryota</taxon>
        <taxon>Metazoa</taxon>
        <taxon>Chordata</taxon>
        <taxon>Craniata</taxon>
        <taxon>Vertebrata</taxon>
        <taxon>Euteleostomi</taxon>
        <taxon>Mammalia</taxon>
        <taxon>Eutheria</taxon>
        <taxon>Euarchontoglires</taxon>
        <taxon>Glires</taxon>
        <taxon>Rodentia</taxon>
        <taxon>Myomorpha</taxon>
        <taxon>Muroidea</taxon>
        <taxon>Cricetidae</taxon>
        <taxon>Cricetinae</taxon>
        <taxon>Cricetulus</taxon>
    </lineage>
</organism>